<evidence type="ECO:0000313" key="2">
    <source>
        <dbReference type="Proteomes" id="UP000287385"/>
    </source>
</evidence>
<proteinExistence type="predicted"/>
<sequence>MGNLQLALPGGEPEPEHTGAFVELERVFVTGSA</sequence>
<keyword evidence="2" id="KW-1185">Reference proteome</keyword>
<name>A0A401X811_ACEPA</name>
<comment type="caution">
    <text evidence="1">The sequence shown here is derived from an EMBL/GenBank/DDBJ whole genome shotgun (WGS) entry which is preliminary data.</text>
</comment>
<dbReference type="EMBL" id="BDEV01000134">
    <property type="protein sequence ID" value="GCD63936.1"/>
    <property type="molecule type" value="Genomic_DNA"/>
</dbReference>
<dbReference type="Proteomes" id="UP000287385">
    <property type="component" value="Unassembled WGS sequence"/>
</dbReference>
<accession>A0A401X811</accession>
<organism evidence="1 2">
    <name type="scientific">Acetobacter pasteurianus NBRC 3278</name>
    <dbReference type="NCBI Taxonomy" id="1226660"/>
    <lineage>
        <taxon>Bacteria</taxon>
        <taxon>Pseudomonadati</taxon>
        <taxon>Pseudomonadota</taxon>
        <taxon>Alphaproteobacteria</taxon>
        <taxon>Acetobacterales</taxon>
        <taxon>Acetobacteraceae</taxon>
        <taxon>Acetobacter</taxon>
    </lineage>
</organism>
<evidence type="ECO:0000313" key="1">
    <source>
        <dbReference type="EMBL" id="GCD63936.1"/>
    </source>
</evidence>
<reference evidence="1 2" key="1">
    <citation type="submission" date="2016-06" db="EMBL/GenBank/DDBJ databases">
        <title>Acetobacter pasteurianus NBRC 3278 whole genome sequencing project.</title>
        <authorList>
            <person name="Matsutani M."/>
            <person name="Shiwa Y."/>
            <person name="Okamoto-Kainuma A."/>
            <person name="Ishikawa M."/>
            <person name="Koizumi Y."/>
            <person name="Yoshikawa H."/>
            <person name="Yakushi T."/>
            <person name="Matsushita K."/>
        </authorList>
    </citation>
    <scope>NUCLEOTIDE SEQUENCE [LARGE SCALE GENOMIC DNA]</scope>
    <source>
        <strain evidence="1 2">NBRC 3278</strain>
    </source>
</reference>
<protein>
    <submittedName>
        <fullName evidence="1">Uncharacterized protein</fullName>
    </submittedName>
</protein>
<dbReference type="AlphaFoldDB" id="A0A401X811"/>
<gene>
    <name evidence="1" type="ORF">NBRC3278_3029</name>
</gene>